<accession>A0A7S8C1I2</accession>
<keyword evidence="4" id="KW-1185">Reference proteome</keyword>
<evidence type="ECO:0000256" key="1">
    <source>
        <dbReference type="ARBA" id="ARBA00023002"/>
    </source>
</evidence>
<evidence type="ECO:0000313" key="3">
    <source>
        <dbReference type="EMBL" id="QPC41648.1"/>
    </source>
</evidence>
<proteinExistence type="predicted"/>
<dbReference type="PANTHER" id="PTHR13847">
    <property type="entry name" value="SARCOSINE DEHYDROGENASE-RELATED"/>
    <property type="match status" value="1"/>
</dbReference>
<dbReference type="PANTHER" id="PTHR13847:SF287">
    <property type="entry name" value="FAD-DEPENDENT OXIDOREDUCTASE DOMAIN-CONTAINING PROTEIN 1"/>
    <property type="match status" value="1"/>
</dbReference>
<dbReference type="SUPFAM" id="SSF51905">
    <property type="entry name" value="FAD/NAD(P)-binding domain"/>
    <property type="match status" value="1"/>
</dbReference>
<evidence type="ECO:0000313" key="4">
    <source>
        <dbReference type="Proteomes" id="UP000593594"/>
    </source>
</evidence>
<dbReference type="GO" id="GO:0005737">
    <property type="term" value="C:cytoplasm"/>
    <property type="evidence" value="ECO:0007669"/>
    <property type="project" value="TreeGrafter"/>
</dbReference>
<dbReference type="AlphaFoldDB" id="A0A7S8C1I2"/>
<reference evidence="3 4" key="1">
    <citation type="submission" date="2020-06" db="EMBL/GenBank/DDBJ databases">
        <title>Genome sequence of 2 isolates from Red Sea Mangroves.</title>
        <authorList>
            <person name="Sefrji F."/>
            <person name="Michoud G."/>
            <person name="Merlino G."/>
            <person name="Daffonchio D."/>
        </authorList>
    </citation>
    <scope>NUCLEOTIDE SEQUENCE [LARGE SCALE GENOMIC DNA]</scope>
    <source>
        <strain evidence="3 4">R1DC25</strain>
    </source>
</reference>
<dbReference type="GO" id="GO:0016491">
    <property type="term" value="F:oxidoreductase activity"/>
    <property type="evidence" value="ECO:0007669"/>
    <property type="project" value="UniProtKB-KW"/>
</dbReference>
<dbReference type="Gene3D" id="3.50.50.60">
    <property type="entry name" value="FAD/NAD(P)-binding domain"/>
    <property type="match status" value="1"/>
</dbReference>
<sequence length="434" mass="47198">MADSYDAVIIGAGVIGAAVGLELARKGWRTLNVDALPAAGYGSTSGSCAIIRTHYSTVDGAAIAYEGFFYWKDWANYLGADDERGLAEFRATGCMVMKTEANGHLAKIKANMDKLAIPYEEWDTATVKEKLPFLDLRSYAPACRPEDERFGTPTGPELDGAVFFPAAGYITDPQLSAHNLQRATEAAGGAFRFNARVAEILKDGSGAISGVVLENGERIATPVVVNVAGPHSYKVNEMAGATGDMNISTRALKQEVVHVPMPAEGWDETGFVTSDSDISCYTRPEKGNFLLVGSEDPECDTREWVDPDDYDTNFSEQWRVQAMRAAQRFSDLGIPSTMRGVVDLYDVADDWIPIYDKSCVPGYYMAIGTSGNQFKNAPVAGAMMADLIERCQAGHDHDADPLQFALKHTGRTIDVGFYSRRREINEESSFSVLG</sequence>
<dbReference type="Proteomes" id="UP000593594">
    <property type="component" value="Chromosome"/>
</dbReference>
<dbReference type="Pfam" id="PF01266">
    <property type="entry name" value="DAO"/>
    <property type="match status" value="1"/>
</dbReference>
<evidence type="ECO:0000259" key="2">
    <source>
        <dbReference type="Pfam" id="PF01266"/>
    </source>
</evidence>
<dbReference type="KEGG" id="kmn:HW532_02250"/>
<dbReference type="InterPro" id="IPR036188">
    <property type="entry name" value="FAD/NAD-bd_sf"/>
</dbReference>
<dbReference type="InterPro" id="IPR006076">
    <property type="entry name" value="FAD-dep_OxRdtase"/>
</dbReference>
<feature type="domain" description="FAD dependent oxidoreductase" evidence="2">
    <location>
        <begin position="6"/>
        <end position="387"/>
    </location>
</feature>
<organism evidence="3 4">
    <name type="scientific">Kaustia mangrovi</name>
    <dbReference type="NCBI Taxonomy" id="2593653"/>
    <lineage>
        <taxon>Bacteria</taxon>
        <taxon>Pseudomonadati</taxon>
        <taxon>Pseudomonadota</taxon>
        <taxon>Alphaproteobacteria</taxon>
        <taxon>Hyphomicrobiales</taxon>
        <taxon>Parvibaculaceae</taxon>
        <taxon>Kaustia</taxon>
    </lineage>
</organism>
<dbReference type="EMBL" id="CP058214">
    <property type="protein sequence ID" value="QPC41648.1"/>
    <property type="molecule type" value="Genomic_DNA"/>
</dbReference>
<gene>
    <name evidence="3" type="ORF">HW532_02250</name>
</gene>
<dbReference type="RefSeq" id="WP_213162868.1">
    <property type="nucleotide sequence ID" value="NZ_CP058214.1"/>
</dbReference>
<protein>
    <submittedName>
        <fullName evidence="3">FAD-binding oxidoreductase</fullName>
    </submittedName>
</protein>
<dbReference type="Gene3D" id="3.30.9.10">
    <property type="entry name" value="D-Amino Acid Oxidase, subunit A, domain 2"/>
    <property type="match status" value="1"/>
</dbReference>
<name>A0A7S8C1I2_9HYPH</name>
<keyword evidence="1" id="KW-0560">Oxidoreductase</keyword>